<dbReference type="SUPFAM" id="SSF48264">
    <property type="entry name" value="Cytochrome P450"/>
    <property type="match status" value="1"/>
</dbReference>
<organism evidence="10 11">
    <name type="scientific">Mycobacterium helveticum</name>
    <dbReference type="NCBI Taxonomy" id="2592811"/>
    <lineage>
        <taxon>Bacteria</taxon>
        <taxon>Bacillati</taxon>
        <taxon>Actinomycetota</taxon>
        <taxon>Actinomycetes</taxon>
        <taxon>Mycobacteriales</taxon>
        <taxon>Mycobacteriaceae</taxon>
        <taxon>Mycobacterium</taxon>
    </lineage>
</organism>
<dbReference type="AlphaFoldDB" id="A0A557XUB2"/>
<feature type="compositionally biased region" description="Low complexity" evidence="9">
    <location>
        <begin position="41"/>
        <end position="50"/>
    </location>
</feature>
<dbReference type="OrthoDB" id="502624at2"/>
<feature type="region of interest" description="Disordered" evidence="9">
    <location>
        <begin position="36"/>
        <end position="55"/>
    </location>
</feature>
<keyword evidence="11" id="KW-1185">Reference proteome</keyword>
<protein>
    <submittedName>
        <fullName evidence="10">Cytochrome P450</fullName>
    </submittedName>
</protein>
<dbReference type="Gene3D" id="1.10.630.10">
    <property type="entry name" value="Cytochrome P450"/>
    <property type="match status" value="1"/>
</dbReference>
<gene>
    <name evidence="10" type="ORF">FPZ47_11660</name>
</gene>
<dbReference type="GO" id="GO:0020037">
    <property type="term" value="F:heme binding"/>
    <property type="evidence" value="ECO:0007669"/>
    <property type="project" value="InterPro"/>
</dbReference>
<dbReference type="Pfam" id="PF00067">
    <property type="entry name" value="p450"/>
    <property type="match status" value="1"/>
</dbReference>
<dbReference type="InterPro" id="IPR002397">
    <property type="entry name" value="Cyt_P450_B"/>
</dbReference>
<accession>A0A557XUB2</accession>
<evidence type="ECO:0000256" key="1">
    <source>
        <dbReference type="ARBA" id="ARBA00001971"/>
    </source>
</evidence>
<dbReference type="PRINTS" id="PR00385">
    <property type="entry name" value="P450"/>
</dbReference>
<evidence type="ECO:0000256" key="4">
    <source>
        <dbReference type="ARBA" id="ARBA00022723"/>
    </source>
</evidence>
<comment type="caution">
    <text evidence="10">The sequence shown here is derived from an EMBL/GenBank/DDBJ whole genome shotgun (WGS) entry which is preliminary data.</text>
</comment>
<keyword evidence="6 8" id="KW-0408">Iron</keyword>
<dbReference type="GO" id="GO:0005506">
    <property type="term" value="F:iron ion binding"/>
    <property type="evidence" value="ECO:0007669"/>
    <property type="project" value="InterPro"/>
</dbReference>
<keyword evidence="5 8" id="KW-0560">Oxidoreductase</keyword>
<evidence type="ECO:0000256" key="5">
    <source>
        <dbReference type="ARBA" id="ARBA00023002"/>
    </source>
</evidence>
<name>A0A557XUB2_9MYCO</name>
<evidence type="ECO:0000256" key="6">
    <source>
        <dbReference type="ARBA" id="ARBA00023004"/>
    </source>
</evidence>
<dbReference type="PRINTS" id="PR00359">
    <property type="entry name" value="BP450"/>
</dbReference>
<comment type="cofactor">
    <cofactor evidence="1">
        <name>heme</name>
        <dbReference type="ChEBI" id="CHEBI:30413"/>
    </cofactor>
</comment>
<dbReference type="InterPro" id="IPR001128">
    <property type="entry name" value="Cyt_P450"/>
</dbReference>
<evidence type="ECO:0000256" key="7">
    <source>
        <dbReference type="ARBA" id="ARBA00023033"/>
    </source>
</evidence>
<evidence type="ECO:0000313" key="10">
    <source>
        <dbReference type="EMBL" id="TVS89580.1"/>
    </source>
</evidence>
<dbReference type="Proteomes" id="UP000320513">
    <property type="component" value="Unassembled WGS sequence"/>
</dbReference>
<dbReference type="FunFam" id="1.10.630.10:FF:000018">
    <property type="entry name" value="Cytochrome P450 monooxygenase"/>
    <property type="match status" value="1"/>
</dbReference>
<evidence type="ECO:0000256" key="2">
    <source>
        <dbReference type="ARBA" id="ARBA00010617"/>
    </source>
</evidence>
<proteinExistence type="inferred from homology"/>
<dbReference type="PROSITE" id="PS00086">
    <property type="entry name" value="CYTOCHROME_P450"/>
    <property type="match status" value="1"/>
</dbReference>
<evidence type="ECO:0000256" key="8">
    <source>
        <dbReference type="RuleBase" id="RU000461"/>
    </source>
</evidence>
<comment type="similarity">
    <text evidence="2 8">Belongs to the cytochrome P450 family.</text>
</comment>
<evidence type="ECO:0000256" key="3">
    <source>
        <dbReference type="ARBA" id="ARBA00022617"/>
    </source>
</evidence>
<keyword evidence="4 8" id="KW-0479">Metal-binding</keyword>
<reference evidence="10 11" key="1">
    <citation type="submission" date="2019-07" db="EMBL/GenBank/DDBJ databases">
        <title>New Mycobacterium species.</title>
        <authorList>
            <person name="Tortoli E."/>
            <person name="Ghielmetti G."/>
            <person name="Friedel U."/>
            <person name="Trovato A."/>
        </authorList>
    </citation>
    <scope>NUCLEOTIDE SEQUENCE [LARGE SCALE GENOMIC DNA]</scope>
    <source>
        <strain evidence="10 11">16-83</strain>
    </source>
</reference>
<dbReference type="InterPro" id="IPR017972">
    <property type="entry name" value="Cyt_P450_CS"/>
</dbReference>
<evidence type="ECO:0000256" key="9">
    <source>
        <dbReference type="SAM" id="MobiDB-lite"/>
    </source>
</evidence>
<evidence type="ECO:0000313" key="11">
    <source>
        <dbReference type="Proteomes" id="UP000320513"/>
    </source>
</evidence>
<dbReference type="GO" id="GO:0004497">
    <property type="term" value="F:monooxygenase activity"/>
    <property type="evidence" value="ECO:0007669"/>
    <property type="project" value="UniProtKB-KW"/>
</dbReference>
<dbReference type="RefSeq" id="WP_144951411.1">
    <property type="nucleotide sequence ID" value="NZ_VMQU01000040.1"/>
</dbReference>
<dbReference type="EMBL" id="VMQU01000040">
    <property type="protein sequence ID" value="TVS89580.1"/>
    <property type="molecule type" value="Genomic_DNA"/>
</dbReference>
<dbReference type="PANTHER" id="PTHR46696">
    <property type="entry name" value="P450, PUTATIVE (EUROFUNG)-RELATED"/>
    <property type="match status" value="1"/>
</dbReference>
<keyword evidence="7 8" id="KW-0503">Monooxygenase</keyword>
<dbReference type="InterPro" id="IPR036396">
    <property type="entry name" value="Cyt_P450_sf"/>
</dbReference>
<dbReference type="PANTHER" id="PTHR46696:SF1">
    <property type="entry name" value="CYTOCHROME P450 YJIB-RELATED"/>
    <property type="match status" value="1"/>
</dbReference>
<dbReference type="GO" id="GO:0016705">
    <property type="term" value="F:oxidoreductase activity, acting on paired donors, with incorporation or reduction of molecular oxygen"/>
    <property type="evidence" value="ECO:0007669"/>
    <property type="project" value="InterPro"/>
</dbReference>
<keyword evidence="3 8" id="KW-0349">Heme</keyword>
<sequence>MPTDLLSPPPRAILSAARSSVISLLRPVATGAYRDLRRPRSSSAPASVPRTTLDPTLAPHIADPYPDYERIREHPVVVNERLGVWMIGRYDDVHTAVRDNVAFSSKDGVMLRSFVSSVVLLADPPEHTRLRRITAPMFSKRAVQSFTTDIRALAAESIAKLTNGDVVDVVDGLTIPMPINVIARILGVPQDQWPAFRAVSDKFAQMFAPRSVPEVARLMASIVPAYVHMHSFIDAEMRRRDGEPADDLLSRLRAATNAGELTDDEAFMYALILLVAGNETTTNLLGMLLVRLAGDPALFAELKADRSLLPAAVEETARWGSPVQWVTRTATVPCAIGDTVIPRGAKTVLFYASANRDPAKFPEPDRFDIHRDTTGHLAFGHGLHFCLGAHLARLETITAADCLLDEVDGLELAGPVRWGTTPSLQGPVSVPLRVTRG</sequence>